<dbReference type="OrthoDB" id="9785707at2"/>
<dbReference type="EMBL" id="MTJL01000007">
    <property type="protein sequence ID" value="OMI08308.1"/>
    <property type="molecule type" value="Genomic_DNA"/>
</dbReference>
<evidence type="ECO:0000313" key="3">
    <source>
        <dbReference type="EMBL" id="OMI08308.1"/>
    </source>
</evidence>
<dbReference type="GO" id="GO:0009294">
    <property type="term" value="P:DNA-mediated transformation"/>
    <property type="evidence" value="ECO:0007669"/>
    <property type="project" value="InterPro"/>
</dbReference>
<accession>A0A1R1RZ69</accession>
<dbReference type="InterPro" id="IPR057666">
    <property type="entry name" value="DrpA_SLOG"/>
</dbReference>
<proteinExistence type="inferred from homology"/>
<sequence>MNEKSELLILLRLHGILPPVQLSKWWKADPSLSLAGKNTHPLTKLSANRSDLSAIRKLAEKELPNVKRLIRAYQADGVDMIAISSPDYPPSLKMIHDPPPVLFLKGHKKLLDQHRLIGIVGTRNPSSYGKRAAAYLARELSKKDWTIVSGLAKGIDGLSHQESIRSNGTTIGVIAGGFNHLYPRENRQLAEQMAEDHLLVSEHLPRTKPQKWHFPMRNRLISGLTEGIIVIQGKEKSGSLITAYQALEQGREVFAVPGSIFDRNSLGPARLIQEGAKLVCDINDILSELPPSNVQYTEPV</sequence>
<dbReference type="SUPFAM" id="SSF102405">
    <property type="entry name" value="MCP/YpsA-like"/>
    <property type="match status" value="1"/>
</dbReference>
<protein>
    <submittedName>
        <fullName evidence="3">DNA protecting protein DprA</fullName>
    </submittedName>
</protein>
<gene>
    <name evidence="3" type="ORF">BW143_04480</name>
</gene>
<dbReference type="PANTHER" id="PTHR43022:SF1">
    <property type="entry name" value="PROTEIN SMF"/>
    <property type="match status" value="1"/>
</dbReference>
<reference evidence="3 4" key="1">
    <citation type="submission" date="2017-01" db="EMBL/GenBank/DDBJ databases">
        <title>Bacillus phylogenomics.</title>
        <authorList>
            <person name="Dunlap C."/>
        </authorList>
    </citation>
    <scope>NUCLEOTIDE SEQUENCE [LARGE SCALE GENOMIC DNA]</scope>
    <source>
        <strain evidence="3 4">NRRL B-41282</strain>
    </source>
</reference>
<dbReference type="InterPro" id="IPR003488">
    <property type="entry name" value="DprA"/>
</dbReference>
<dbReference type="AlphaFoldDB" id="A0A1R1QUJ1"/>
<evidence type="ECO:0000256" key="1">
    <source>
        <dbReference type="ARBA" id="ARBA00006525"/>
    </source>
</evidence>
<accession>A0A1R1QUJ1</accession>
<evidence type="ECO:0000313" key="4">
    <source>
        <dbReference type="Proteomes" id="UP000187367"/>
    </source>
</evidence>
<comment type="similarity">
    <text evidence="1">Belongs to the DprA/Smf family.</text>
</comment>
<dbReference type="NCBIfam" id="TIGR00732">
    <property type="entry name" value="dprA"/>
    <property type="match status" value="1"/>
</dbReference>
<feature type="domain" description="Smf/DprA SLOG" evidence="2">
    <location>
        <begin position="80"/>
        <end position="289"/>
    </location>
</feature>
<evidence type="ECO:0000259" key="2">
    <source>
        <dbReference type="Pfam" id="PF02481"/>
    </source>
</evidence>
<keyword evidence="4" id="KW-1185">Reference proteome</keyword>
<comment type="caution">
    <text evidence="3">The sequence shown here is derived from an EMBL/GenBank/DDBJ whole genome shotgun (WGS) entry which is preliminary data.</text>
</comment>
<organism evidence="3 4">
    <name type="scientific">Bacillus swezeyi</name>
    <dbReference type="NCBI Taxonomy" id="1925020"/>
    <lineage>
        <taxon>Bacteria</taxon>
        <taxon>Bacillati</taxon>
        <taxon>Bacillota</taxon>
        <taxon>Bacilli</taxon>
        <taxon>Bacillales</taxon>
        <taxon>Bacillaceae</taxon>
        <taxon>Bacillus</taxon>
    </lineage>
</organism>
<dbReference type="Gene3D" id="3.40.50.450">
    <property type="match status" value="1"/>
</dbReference>
<dbReference type="Pfam" id="PF02481">
    <property type="entry name" value="DNA_processg_A"/>
    <property type="match status" value="1"/>
</dbReference>
<dbReference type="Proteomes" id="UP000187367">
    <property type="component" value="Unassembled WGS sequence"/>
</dbReference>
<dbReference type="RefSeq" id="WP_076760505.1">
    <property type="nucleotide sequence ID" value="NZ_JARMMK010000007.1"/>
</dbReference>
<dbReference type="PANTHER" id="PTHR43022">
    <property type="entry name" value="PROTEIN SMF"/>
    <property type="match status" value="1"/>
</dbReference>
<name>A0A1R1QUJ1_9BACI</name>